<proteinExistence type="predicted"/>
<dbReference type="InterPro" id="IPR013096">
    <property type="entry name" value="Cupin_2"/>
</dbReference>
<reference evidence="3 4" key="1">
    <citation type="submission" date="2020-11" db="EMBL/GenBank/DDBJ databases">
        <title>Pseudonocardia abyssalis sp. nov. and Pseudonocardia oceani sp. nov., description and phylogenomic analysis of two novel actinomycetes isolated from the deep Southern Ocean.</title>
        <authorList>
            <person name="Parra J."/>
        </authorList>
    </citation>
    <scope>NUCLEOTIDE SEQUENCE [LARGE SCALE GENOMIC DNA]</scope>
    <source>
        <strain evidence="4">KRD185</strain>
    </source>
</reference>
<keyword evidence="4" id="KW-1185">Reference proteome</keyword>
<dbReference type="InterPro" id="IPR051610">
    <property type="entry name" value="GPI/OXD"/>
</dbReference>
<accession>A0ABS6UIP7</accession>
<dbReference type="Pfam" id="PF07883">
    <property type="entry name" value="Cupin_2"/>
    <property type="match status" value="1"/>
</dbReference>
<feature type="domain" description="Cupin type-2" evidence="2">
    <location>
        <begin position="46"/>
        <end position="113"/>
    </location>
</feature>
<evidence type="ECO:0000259" key="2">
    <source>
        <dbReference type="Pfam" id="PF07883"/>
    </source>
</evidence>
<sequence length="128" mass="13766">MDHNAIVLHQDDVDPDSWDDPVRGTLAFRTLLGGAATPTGRLTAGVAQLPPGGWLGLHAHDQAEVYHVLEGELLLRLDDSEHRLRPGSVVFLPGGTPHGVTNTGDAAARLFYVLAAGSFEEVEYRFGE</sequence>
<gene>
    <name evidence="3" type="ORF">I4I82_31125</name>
</gene>
<dbReference type="RefSeq" id="WP_218596331.1">
    <property type="nucleotide sequence ID" value="NZ_JADQDF010000001.1"/>
</dbReference>
<evidence type="ECO:0000313" key="3">
    <source>
        <dbReference type="EMBL" id="MBW0132098.1"/>
    </source>
</evidence>
<organism evidence="3 4">
    <name type="scientific">Pseudonocardia oceani</name>
    <dbReference type="NCBI Taxonomy" id="2792013"/>
    <lineage>
        <taxon>Bacteria</taxon>
        <taxon>Bacillati</taxon>
        <taxon>Actinomycetota</taxon>
        <taxon>Actinomycetes</taxon>
        <taxon>Pseudonocardiales</taxon>
        <taxon>Pseudonocardiaceae</taxon>
        <taxon>Pseudonocardia</taxon>
    </lineage>
</organism>
<dbReference type="PANTHER" id="PTHR35848:SF6">
    <property type="entry name" value="CUPIN TYPE-2 DOMAIN-CONTAINING PROTEIN"/>
    <property type="match status" value="1"/>
</dbReference>
<dbReference type="Proteomes" id="UP000694300">
    <property type="component" value="Unassembled WGS sequence"/>
</dbReference>
<dbReference type="EMBL" id="JADQDF010000001">
    <property type="protein sequence ID" value="MBW0132098.1"/>
    <property type="molecule type" value="Genomic_DNA"/>
</dbReference>
<dbReference type="PANTHER" id="PTHR35848">
    <property type="entry name" value="OXALATE-BINDING PROTEIN"/>
    <property type="match status" value="1"/>
</dbReference>
<comment type="caution">
    <text evidence="3">The sequence shown here is derived from an EMBL/GenBank/DDBJ whole genome shotgun (WGS) entry which is preliminary data.</text>
</comment>
<protein>
    <submittedName>
        <fullName evidence="3">Cupin domain-containing protein</fullName>
    </submittedName>
</protein>
<keyword evidence="1" id="KW-0479">Metal-binding</keyword>
<name>A0ABS6UIP7_9PSEU</name>
<evidence type="ECO:0000256" key="1">
    <source>
        <dbReference type="ARBA" id="ARBA00022723"/>
    </source>
</evidence>
<evidence type="ECO:0000313" key="4">
    <source>
        <dbReference type="Proteomes" id="UP000694300"/>
    </source>
</evidence>